<dbReference type="InterPro" id="IPR000962">
    <property type="entry name" value="Znf_DskA_TraR"/>
</dbReference>
<keyword evidence="3" id="KW-0862">Zinc</keyword>
<dbReference type="InterPro" id="IPR020458">
    <property type="entry name" value="Znf_DskA_TraR_CS"/>
</dbReference>
<keyword evidence="2" id="KW-0863">Zinc-finger</keyword>
<feature type="domain" description="Zinc finger DksA/TraR C4-type" evidence="5">
    <location>
        <begin position="72"/>
        <end position="105"/>
    </location>
</feature>
<dbReference type="Pfam" id="PF01258">
    <property type="entry name" value="zf-dskA_traR"/>
    <property type="match status" value="1"/>
</dbReference>
<dbReference type="PANTHER" id="PTHR33823:SF4">
    <property type="entry name" value="GENERAL STRESS PROTEIN 16O"/>
    <property type="match status" value="1"/>
</dbReference>
<comment type="caution">
    <text evidence="6">The sequence shown here is derived from an EMBL/GenBank/DDBJ whole genome shotgun (WGS) entry which is preliminary data.</text>
</comment>
<evidence type="ECO:0000313" key="7">
    <source>
        <dbReference type="Proteomes" id="UP000722989"/>
    </source>
</evidence>
<reference evidence="6 7" key="1">
    <citation type="submission" date="2020-03" db="EMBL/GenBank/DDBJ databases">
        <title>WGS of the type strain of Planosporangium spp.</title>
        <authorList>
            <person name="Thawai C."/>
        </authorList>
    </citation>
    <scope>NUCLEOTIDE SEQUENCE [LARGE SCALE GENOMIC DNA]</scope>
    <source>
        <strain evidence="6 7">TBRC 5610</strain>
    </source>
</reference>
<evidence type="ECO:0000313" key="6">
    <source>
        <dbReference type="EMBL" id="NJC71368.1"/>
    </source>
</evidence>
<dbReference type="Gene3D" id="1.20.120.910">
    <property type="entry name" value="DksA, coiled-coil domain"/>
    <property type="match status" value="1"/>
</dbReference>
<dbReference type="RefSeq" id="WP_167926274.1">
    <property type="nucleotide sequence ID" value="NZ_JAATVY010000011.1"/>
</dbReference>
<dbReference type="PROSITE" id="PS01102">
    <property type="entry name" value="ZF_DKSA_1"/>
    <property type="match status" value="1"/>
</dbReference>
<dbReference type="EMBL" id="JAATVY010000011">
    <property type="protein sequence ID" value="NJC71368.1"/>
    <property type="molecule type" value="Genomic_DNA"/>
</dbReference>
<feature type="zinc finger region" description="dksA C4-type" evidence="4">
    <location>
        <begin position="77"/>
        <end position="101"/>
    </location>
</feature>
<name>A0ABX0XZ87_9ACTN</name>
<evidence type="ECO:0000256" key="4">
    <source>
        <dbReference type="PROSITE-ProRule" id="PRU00510"/>
    </source>
</evidence>
<dbReference type="PROSITE" id="PS51128">
    <property type="entry name" value="ZF_DKSA_2"/>
    <property type="match status" value="1"/>
</dbReference>
<evidence type="ECO:0000256" key="3">
    <source>
        <dbReference type="ARBA" id="ARBA00022833"/>
    </source>
</evidence>
<dbReference type="Proteomes" id="UP000722989">
    <property type="component" value="Unassembled WGS sequence"/>
</dbReference>
<proteinExistence type="predicted"/>
<evidence type="ECO:0000256" key="1">
    <source>
        <dbReference type="ARBA" id="ARBA00022723"/>
    </source>
</evidence>
<evidence type="ECO:0000256" key="2">
    <source>
        <dbReference type="ARBA" id="ARBA00022771"/>
    </source>
</evidence>
<sequence length="108" mass="11889">MSTDVHGTADREWIGGLQVMLTEDFERLTARLTELTADSGDSADAYNRDALVAATRQNLDNITGALRRIADGTYGTCEKCDGVIPRERLEVVPHARFCVPCQQKLSGY</sequence>
<dbReference type="SUPFAM" id="SSF57716">
    <property type="entry name" value="Glucocorticoid receptor-like (DNA-binding domain)"/>
    <property type="match status" value="1"/>
</dbReference>
<keyword evidence="1" id="KW-0479">Metal-binding</keyword>
<organism evidence="6 7">
    <name type="scientific">Planosporangium thailandense</name>
    <dbReference type="NCBI Taxonomy" id="765197"/>
    <lineage>
        <taxon>Bacteria</taxon>
        <taxon>Bacillati</taxon>
        <taxon>Actinomycetota</taxon>
        <taxon>Actinomycetes</taxon>
        <taxon>Micromonosporales</taxon>
        <taxon>Micromonosporaceae</taxon>
        <taxon>Planosporangium</taxon>
    </lineage>
</organism>
<protein>
    <submittedName>
        <fullName evidence="6">TraR/DksA family transcriptional regulator</fullName>
    </submittedName>
</protein>
<gene>
    <name evidence="6" type="ORF">HC031_16830</name>
</gene>
<dbReference type="PANTHER" id="PTHR33823">
    <property type="entry name" value="RNA POLYMERASE-BINDING TRANSCRIPTION FACTOR DKSA-RELATED"/>
    <property type="match status" value="1"/>
</dbReference>
<evidence type="ECO:0000259" key="5">
    <source>
        <dbReference type="Pfam" id="PF01258"/>
    </source>
</evidence>
<keyword evidence="7" id="KW-1185">Reference proteome</keyword>
<accession>A0ABX0XZ87</accession>